<feature type="region of interest" description="Disordered" evidence="1">
    <location>
        <begin position="1"/>
        <end position="38"/>
    </location>
</feature>
<reference evidence="2" key="1">
    <citation type="journal article" date="2023" name="G3 (Bethesda)">
        <title>Whole genome assemblies of Zophobas morio and Tenebrio molitor.</title>
        <authorList>
            <person name="Kaur S."/>
            <person name="Stinson S.A."/>
            <person name="diCenzo G.C."/>
        </authorList>
    </citation>
    <scope>NUCLEOTIDE SEQUENCE</scope>
    <source>
        <strain evidence="2">QUZm001</strain>
    </source>
</reference>
<dbReference type="EMBL" id="JALNTZ010000009">
    <property type="protein sequence ID" value="KAJ3641445.1"/>
    <property type="molecule type" value="Genomic_DNA"/>
</dbReference>
<organism evidence="2 3">
    <name type="scientific">Zophobas morio</name>
    <dbReference type="NCBI Taxonomy" id="2755281"/>
    <lineage>
        <taxon>Eukaryota</taxon>
        <taxon>Metazoa</taxon>
        <taxon>Ecdysozoa</taxon>
        <taxon>Arthropoda</taxon>
        <taxon>Hexapoda</taxon>
        <taxon>Insecta</taxon>
        <taxon>Pterygota</taxon>
        <taxon>Neoptera</taxon>
        <taxon>Endopterygota</taxon>
        <taxon>Coleoptera</taxon>
        <taxon>Polyphaga</taxon>
        <taxon>Cucujiformia</taxon>
        <taxon>Tenebrionidae</taxon>
        <taxon>Zophobas</taxon>
    </lineage>
</organism>
<dbReference type="Proteomes" id="UP001168821">
    <property type="component" value="Unassembled WGS sequence"/>
</dbReference>
<evidence type="ECO:0000313" key="2">
    <source>
        <dbReference type="EMBL" id="KAJ3641445.1"/>
    </source>
</evidence>
<protein>
    <submittedName>
        <fullName evidence="2">Uncharacterized protein</fullName>
    </submittedName>
</protein>
<keyword evidence="3" id="KW-1185">Reference proteome</keyword>
<gene>
    <name evidence="2" type="ORF">Zmor_027952</name>
</gene>
<evidence type="ECO:0000256" key="1">
    <source>
        <dbReference type="SAM" id="MobiDB-lite"/>
    </source>
</evidence>
<dbReference type="AlphaFoldDB" id="A0AA38HNZ7"/>
<accession>A0AA38HNZ7</accession>
<name>A0AA38HNZ7_9CUCU</name>
<evidence type="ECO:0000313" key="3">
    <source>
        <dbReference type="Proteomes" id="UP001168821"/>
    </source>
</evidence>
<sequence>MSRNARGKGFLPPAERRDKGAVRKRGPVTSDREVPQSACSTTLSAQKIRFFNKGSDIRSGIKSATSACQNASQKISKSTPRCDHDAECFLTSDSSDTFWRVQTSTI</sequence>
<proteinExistence type="predicted"/>
<comment type="caution">
    <text evidence="2">The sequence shown here is derived from an EMBL/GenBank/DDBJ whole genome shotgun (WGS) entry which is preliminary data.</text>
</comment>